<feature type="transmembrane region" description="Helical" evidence="9">
    <location>
        <begin position="465"/>
        <end position="483"/>
    </location>
</feature>
<evidence type="ECO:0000256" key="1">
    <source>
        <dbReference type="ARBA" id="ARBA00004651"/>
    </source>
</evidence>
<evidence type="ECO:0000259" key="10">
    <source>
        <dbReference type="PROSITE" id="PS50928"/>
    </source>
</evidence>
<reference evidence="11 12" key="1">
    <citation type="journal article" date="2012" name="J. Bacteriol.">
        <title>Complete Genome Sequence of the Hyperthermophilic Archaeon Thermococcus sp. Strain CL1, Isolated from a Paralvinella sp. Polychaete Worm Collected from a Hydrothermal Vent.</title>
        <authorList>
            <person name="Jung J.H."/>
            <person name="Holden J.F."/>
            <person name="Seo D.H."/>
            <person name="Park K.H."/>
            <person name="Shin H."/>
            <person name="Ryu S."/>
            <person name="Lee J.H."/>
            <person name="Park C.S."/>
        </authorList>
    </citation>
    <scope>NUCLEOTIDE SEQUENCE [LARGE SCALE GENOMIC DNA]</scope>
    <source>
        <strain evidence="12">DSM 27260 / KACC 17922 / CL1</strain>
    </source>
</reference>
<accession>I3ZVZ9</accession>
<keyword evidence="12" id="KW-1185">Reference proteome</keyword>
<dbReference type="InterPro" id="IPR035906">
    <property type="entry name" value="MetI-like_sf"/>
</dbReference>
<evidence type="ECO:0000256" key="6">
    <source>
        <dbReference type="ARBA" id="ARBA00022692"/>
    </source>
</evidence>
<dbReference type="GO" id="GO:0055085">
    <property type="term" value="P:transmembrane transport"/>
    <property type="evidence" value="ECO:0007669"/>
    <property type="project" value="InterPro"/>
</dbReference>
<dbReference type="PANTHER" id="PTHR30183:SF3">
    <property type="entry name" value="MOLYBDENUM TRANSPORT SYSTEM PERMEASE PROTEIN MODB"/>
    <property type="match status" value="1"/>
</dbReference>
<dbReference type="KEGG" id="thm:CL1_1686"/>
<organism evidence="11 12">
    <name type="scientific">Thermococcus cleftensis (strain DSM 27260 / KACC 17922 / CL1)</name>
    <dbReference type="NCBI Taxonomy" id="163003"/>
    <lineage>
        <taxon>Archaea</taxon>
        <taxon>Methanobacteriati</taxon>
        <taxon>Methanobacteriota</taxon>
        <taxon>Thermococci</taxon>
        <taxon>Thermococcales</taxon>
        <taxon>Thermococcaceae</taxon>
        <taxon>Thermococcus</taxon>
    </lineage>
</organism>
<evidence type="ECO:0000256" key="3">
    <source>
        <dbReference type="ARBA" id="ARBA00022448"/>
    </source>
</evidence>
<protein>
    <submittedName>
        <fullName evidence="11">Iron(III) ABC transporter permease</fullName>
    </submittedName>
</protein>
<evidence type="ECO:0000313" key="11">
    <source>
        <dbReference type="EMBL" id="AFL95883.1"/>
    </source>
</evidence>
<evidence type="ECO:0000313" key="12">
    <source>
        <dbReference type="Proteomes" id="UP000006064"/>
    </source>
</evidence>
<dbReference type="Pfam" id="PF00528">
    <property type="entry name" value="BPD_transp_1"/>
    <property type="match status" value="2"/>
</dbReference>
<sequence length="612" mass="67312">MRVSKWSERLFGTPLFDPVVAASFLFPLLYLVAFLVIPVLAMLAVAFEYNGHFSLHWFTSILTSDYYISWPTGDFAKLVTMPNGEQIYYIQGVDFGVVLNSIIVAISVMILTTILGTIFAFVMARYDFPGKNIMRILLFVPLLVTPFVNVFIVKKMFLPNGLINWIFYDTLHIFPHRVVIDGLVGVIIAQTLTYYPIVYLNAYASFINIDPTLEEQAENLGSRGFHLFRTVTFPLALPGIAAGATLVGIFSLEDLAAPIVFQGNPLARKLMSFQIYSAFTSGFNVGSPQLAALALIMLTIAILMFLGIRKYVSMRQYAMLSKGGRWKPRVAKPKTWQAALIYFVVVPILLISIFPQVGVVMLAFSESWAGTWPQGFTTAHIQSIITQPDIERVIINSVMYSTAAIIVIILLSLTASYASSRFKKSKLGPILDSLSTIPIAVPGIVIAMSYFFFFAKVFPNTPLDPTNLLGFNPAMVLILAYSIRRLPFAARSISAGIQQVHVSLEEAALNLGASRWKALTGILIPLILLNLLGGAMLSFVYCMSETSVGITLGSINPDYYPITARMVELMTSAVGSANLAAALGVFLMTVQIIAIVLANLITKQKYSFIGLT</sequence>
<dbReference type="InterPro" id="IPR000515">
    <property type="entry name" value="MetI-like"/>
</dbReference>
<dbReference type="RefSeq" id="WP_014789514.1">
    <property type="nucleotide sequence ID" value="NC_018015.1"/>
</dbReference>
<dbReference type="OrthoDB" id="28023at2157"/>
<feature type="domain" description="ABC transmembrane type-1" evidence="10">
    <location>
        <begin position="394"/>
        <end position="598"/>
    </location>
</feature>
<dbReference type="GO" id="GO:0005886">
    <property type="term" value="C:plasma membrane"/>
    <property type="evidence" value="ECO:0007669"/>
    <property type="project" value="UniProtKB-SubCell"/>
</dbReference>
<feature type="transmembrane region" description="Helical" evidence="9">
    <location>
        <begin position="398"/>
        <end position="418"/>
    </location>
</feature>
<comment type="subcellular location">
    <subcellularLocation>
        <location evidence="1 9">Cell membrane</location>
        <topology evidence="1 9">Multi-pass membrane protein</topology>
    </subcellularLocation>
</comment>
<feature type="transmembrane region" description="Helical" evidence="9">
    <location>
        <begin position="136"/>
        <end position="158"/>
    </location>
</feature>
<dbReference type="PANTHER" id="PTHR30183">
    <property type="entry name" value="MOLYBDENUM TRANSPORT SYSTEM PERMEASE PROTEIN MODB"/>
    <property type="match status" value="1"/>
</dbReference>
<evidence type="ECO:0000256" key="4">
    <source>
        <dbReference type="ARBA" id="ARBA00022475"/>
    </source>
</evidence>
<keyword evidence="6 9" id="KW-0812">Transmembrane</keyword>
<evidence type="ECO:0000256" key="5">
    <source>
        <dbReference type="ARBA" id="ARBA00022505"/>
    </source>
</evidence>
<proteinExistence type="inferred from homology"/>
<dbReference type="SUPFAM" id="SSF161098">
    <property type="entry name" value="MetI-like"/>
    <property type="match status" value="2"/>
</dbReference>
<evidence type="ECO:0000256" key="9">
    <source>
        <dbReference type="RuleBase" id="RU363032"/>
    </source>
</evidence>
<dbReference type="GeneID" id="13036992"/>
<keyword evidence="5" id="KW-0500">Molybdenum</keyword>
<comment type="similarity">
    <text evidence="2 9">Belongs to the binding-protein-dependent transport system permease family.</text>
</comment>
<dbReference type="CDD" id="cd06261">
    <property type="entry name" value="TM_PBP2"/>
    <property type="match status" value="2"/>
</dbReference>
<evidence type="ECO:0000256" key="7">
    <source>
        <dbReference type="ARBA" id="ARBA00022989"/>
    </source>
</evidence>
<dbReference type="HOGENOM" id="CLU_021838_1_0_2"/>
<feature type="transmembrane region" description="Helical" evidence="9">
    <location>
        <begin position="178"/>
        <end position="197"/>
    </location>
</feature>
<keyword evidence="4" id="KW-1003">Cell membrane</keyword>
<feature type="transmembrane region" description="Helical" evidence="9">
    <location>
        <begin position="339"/>
        <end position="364"/>
    </location>
</feature>
<dbReference type="PROSITE" id="PS50928">
    <property type="entry name" value="ABC_TM1"/>
    <property type="match status" value="2"/>
</dbReference>
<keyword evidence="7 9" id="KW-1133">Transmembrane helix</keyword>
<evidence type="ECO:0000256" key="2">
    <source>
        <dbReference type="ARBA" id="ARBA00009306"/>
    </source>
</evidence>
<dbReference type="Proteomes" id="UP000006064">
    <property type="component" value="Chromosome"/>
</dbReference>
<evidence type="ECO:0000256" key="8">
    <source>
        <dbReference type="ARBA" id="ARBA00023136"/>
    </source>
</evidence>
<feature type="transmembrane region" description="Helical" evidence="9">
    <location>
        <begin position="518"/>
        <end position="541"/>
    </location>
</feature>
<feature type="domain" description="ABC transmembrane type-1" evidence="10">
    <location>
        <begin position="98"/>
        <end position="308"/>
    </location>
</feature>
<keyword evidence="8 9" id="KW-0472">Membrane</keyword>
<dbReference type="Gene3D" id="1.10.3720.10">
    <property type="entry name" value="MetI-like"/>
    <property type="match status" value="2"/>
</dbReference>
<feature type="transmembrane region" description="Helical" evidence="9">
    <location>
        <begin position="430"/>
        <end position="453"/>
    </location>
</feature>
<feature type="transmembrane region" description="Helical" evidence="9">
    <location>
        <begin position="290"/>
        <end position="312"/>
    </location>
</feature>
<gene>
    <name evidence="11" type="ORF">CL1_1686</name>
</gene>
<feature type="transmembrane region" description="Helical" evidence="9">
    <location>
        <begin position="231"/>
        <end position="252"/>
    </location>
</feature>
<name>I3ZVZ9_THECF</name>
<dbReference type="EMBL" id="CP003651">
    <property type="protein sequence ID" value="AFL95883.1"/>
    <property type="molecule type" value="Genomic_DNA"/>
</dbReference>
<feature type="transmembrane region" description="Helical" evidence="9">
    <location>
        <begin position="102"/>
        <end position="124"/>
    </location>
</feature>
<feature type="transmembrane region" description="Helical" evidence="9">
    <location>
        <begin position="21"/>
        <end position="47"/>
    </location>
</feature>
<feature type="transmembrane region" description="Helical" evidence="9">
    <location>
        <begin position="579"/>
        <end position="601"/>
    </location>
</feature>
<dbReference type="AlphaFoldDB" id="I3ZVZ9"/>
<dbReference type="STRING" id="163003.CL1_1686"/>
<keyword evidence="3 9" id="KW-0813">Transport</keyword>